<dbReference type="EMBL" id="OC855751">
    <property type="protein sequence ID" value="CAD7622578.1"/>
    <property type="molecule type" value="Genomic_DNA"/>
</dbReference>
<accession>A0A7R9PVT6</accession>
<evidence type="ECO:0000313" key="3">
    <source>
        <dbReference type="EMBL" id="CAD7622578.1"/>
    </source>
</evidence>
<dbReference type="InterPro" id="IPR013783">
    <property type="entry name" value="Ig-like_fold"/>
</dbReference>
<dbReference type="SUPFAM" id="SSF55729">
    <property type="entry name" value="Acyl-CoA N-acyltransferases (Nat)"/>
    <property type="match status" value="2"/>
</dbReference>
<dbReference type="PANTHER" id="PTHR47237">
    <property type="entry name" value="SLL0310 PROTEIN"/>
    <property type="match status" value="1"/>
</dbReference>
<reference evidence="3" key="1">
    <citation type="submission" date="2020-11" db="EMBL/GenBank/DDBJ databases">
        <authorList>
            <person name="Tran Van P."/>
        </authorList>
    </citation>
    <scope>NUCLEOTIDE SEQUENCE</scope>
</reference>
<dbReference type="Pfam" id="PF18014">
    <property type="entry name" value="Acetyltransf_18"/>
    <property type="match status" value="2"/>
</dbReference>
<dbReference type="InterPro" id="IPR041496">
    <property type="entry name" value="YitH/HolE_GNAT"/>
</dbReference>
<protein>
    <recommendedName>
        <fullName evidence="5">N-acetyltransferase domain-containing protein</fullName>
    </recommendedName>
</protein>
<keyword evidence="4" id="KW-1185">Reference proteome</keyword>
<dbReference type="InterPro" id="IPR000182">
    <property type="entry name" value="GNAT_dom"/>
</dbReference>
<dbReference type="OrthoDB" id="5771378at2759"/>
<evidence type="ECO:0000259" key="1">
    <source>
        <dbReference type="PROSITE" id="PS50835"/>
    </source>
</evidence>
<dbReference type="PANTHER" id="PTHR47237:SF1">
    <property type="entry name" value="SLL0310 PROTEIN"/>
    <property type="match status" value="1"/>
</dbReference>
<evidence type="ECO:0000313" key="4">
    <source>
        <dbReference type="Proteomes" id="UP000759131"/>
    </source>
</evidence>
<dbReference type="Pfam" id="PF00583">
    <property type="entry name" value="Acetyltransf_1"/>
    <property type="match status" value="2"/>
</dbReference>
<dbReference type="GO" id="GO:0016747">
    <property type="term" value="F:acyltransferase activity, transferring groups other than amino-acyl groups"/>
    <property type="evidence" value="ECO:0007669"/>
    <property type="project" value="InterPro"/>
</dbReference>
<sequence length="1025" mass="116490">MKLCVNTQRLCILFSIISVHHVINGIRLVRLDVPNKVDYGDNIQLNCYYDLQNETLNAVKWYKDKYEFYRYVPRHRPPVQWSPLQGVEVDLDRSGMSSVYLKNITFATAGHYSCEVSTRGPRFATIIETKNMSVVLNMGSGPRIDGFQYGPYELDSLVELNCTSGPNKQPRKLTWFINGQSAPSACVRRTSTSLQDQEYYTWFTIIGDFSDKYFYISKVLRIMSVKTIPSYTIRTMQLSDSEEVREILTLVDLPHHPNEIKLMIITDPEGTVVAQDITTGKLLGYCSILNLSSELSYVFVYAVRPECQGLGIGTALWDKAMKRVGDRNITLQASEPKVIDIYKNRQNFTLIPERRLVIASGKPVVNALMASITGICLVDMNDKNIADVIEYDKQVCDGLDRSVMLTALNGRFETTSLVAIKHSNQVMGYCVIFELLSGSLFVIPLYADNQQIAELLLGKCLQRIPNWETKEITLSYWDSNPESIEVVNKLGLKPMHELQAMFTKKIIDGQLHKIIMCEKTMPSYTIRTMQLSDYNEVREILTLVDLPQHSNEIEMMFITDPEGTVVAQDITTSKLLGYCGILNLSPELSYVFVYAVRPECQGLGIGTALWDKAMKRVGDRNITLQASEPKVIDIYKNRQKFTLIPDRRLVIASGKPVINALTASIRGISLVDMNDKNIADVIEYDKQVCDGLDRTVQLRALAIQFKTTNLVAINDSNQVMGYCLILEFLSGTLFVAPLYADNQQIAELLLKNCLQRIPNWETKEITLSYWDSNPESIEITNKLELKPLYELQAMFTKKIIDGQLHKILNKNKELKYPDNRFYLIDHQTCSFKLAVECPELCTPVESIADLFVVFNHIRDIAIIDVDNRYAINSSDQIVDHRFTGHNESPSLGNKTKIIDVLSDNSTFRINNKINVNLITHFPHKIQMLSRFVDYRHKVVQQLNDHSPHHLFTIINGHNTYAIKRPVECPELCTPVESIADLFVVFNHIRDILIIHVNQTYAANTSRQCVDHSDVLSDNCSLGISC</sequence>
<dbReference type="InterPro" id="IPR052729">
    <property type="entry name" value="Acyl/Acetyltrans_Enzymes"/>
</dbReference>
<dbReference type="AlphaFoldDB" id="A0A7R9PVT6"/>
<proteinExistence type="predicted"/>
<organism evidence="3">
    <name type="scientific">Medioppia subpectinata</name>
    <dbReference type="NCBI Taxonomy" id="1979941"/>
    <lineage>
        <taxon>Eukaryota</taxon>
        <taxon>Metazoa</taxon>
        <taxon>Ecdysozoa</taxon>
        <taxon>Arthropoda</taxon>
        <taxon>Chelicerata</taxon>
        <taxon>Arachnida</taxon>
        <taxon>Acari</taxon>
        <taxon>Acariformes</taxon>
        <taxon>Sarcoptiformes</taxon>
        <taxon>Oribatida</taxon>
        <taxon>Brachypylina</taxon>
        <taxon>Oppioidea</taxon>
        <taxon>Oppiidae</taxon>
        <taxon>Medioppia</taxon>
    </lineage>
</organism>
<dbReference type="InterPro" id="IPR036179">
    <property type="entry name" value="Ig-like_dom_sf"/>
</dbReference>
<dbReference type="PROSITE" id="PS51186">
    <property type="entry name" value="GNAT"/>
    <property type="match status" value="2"/>
</dbReference>
<dbReference type="Gene3D" id="3.40.630.90">
    <property type="match status" value="2"/>
</dbReference>
<dbReference type="SUPFAM" id="SSF48726">
    <property type="entry name" value="Immunoglobulin"/>
    <property type="match status" value="1"/>
</dbReference>
<dbReference type="CDD" id="cd04301">
    <property type="entry name" value="NAT_SF"/>
    <property type="match status" value="2"/>
</dbReference>
<evidence type="ECO:0008006" key="5">
    <source>
        <dbReference type="Google" id="ProtNLM"/>
    </source>
</evidence>
<feature type="domain" description="N-acetyltransferase" evidence="2">
    <location>
        <begin position="524"/>
        <end position="664"/>
    </location>
</feature>
<dbReference type="InterPro" id="IPR016181">
    <property type="entry name" value="Acyl_CoA_acyltransferase"/>
</dbReference>
<feature type="domain" description="Ig-like" evidence="1">
    <location>
        <begin position="40"/>
        <end position="133"/>
    </location>
</feature>
<dbReference type="PROSITE" id="PS50835">
    <property type="entry name" value="IG_LIKE"/>
    <property type="match status" value="1"/>
</dbReference>
<dbReference type="InterPro" id="IPR007110">
    <property type="entry name" value="Ig-like_dom"/>
</dbReference>
<dbReference type="Gene3D" id="2.60.40.10">
    <property type="entry name" value="Immunoglobulins"/>
    <property type="match status" value="1"/>
</dbReference>
<dbReference type="EMBL" id="CAJPIZ010001176">
    <property type="protein sequence ID" value="CAG2103008.1"/>
    <property type="molecule type" value="Genomic_DNA"/>
</dbReference>
<dbReference type="Gene3D" id="3.40.630.30">
    <property type="match status" value="2"/>
</dbReference>
<feature type="domain" description="N-acetyltransferase" evidence="2">
    <location>
        <begin position="231"/>
        <end position="371"/>
    </location>
</feature>
<dbReference type="FunFam" id="2.60.40.10:FF:000437">
    <property type="entry name" value="Beat-IIIc, isoform A"/>
    <property type="match status" value="1"/>
</dbReference>
<gene>
    <name evidence="3" type="ORF">OSB1V03_LOCUS3041</name>
</gene>
<evidence type="ECO:0000259" key="2">
    <source>
        <dbReference type="PROSITE" id="PS51186"/>
    </source>
</evidence>
<dbReference type="Proteomes" id="UP000759131">
    <property type="component" value="Unassembled WGS sequence"/>
</dbReference>
<name>A0A7R9PVT6_9ACAR</name>